<dbReference type="SUPFAM" id="SSF55729">
    <property type="entry name" value="Acyl-CoA N-acyltransferases (Nat)"/>
    <property type="match status" value="1"/>
</dbReference>
<dbReference type="PROSITE" id="PS51186">
    <property type="entry name" value="GNAT"/>
    <property type="match status" value="1"/>
</dbReference>
<dbReference type="RefSeq" id="WP_204118592.1">
    <property type="nucleotide sequence ID" value="NZ_BOLV01000006.1"/>
</dbReference>
<dbReference type="EMBL" id="JBHTOA010000015">
    <property type="protein sequence ID" value="MFD1398037.1"/>
    <property type="molecule type" value="Genomic_DNA"/>
</dbReference>
<dbReference type="InterPro" id="IPR016181">
    <property type="entry name" value="Acyl_CoA_acyltransferase"/>
</dbReference>
<evidence type="ECO:0000259" key="3">
    <source>
        <dbReference type="PROSITE" id="PS51186"/>
    </source>
</evidence>
<dbReference type="InterPro" id="IPR000182">
    <property type="entry name" value="GNAT_dom"/>
</dbReference>
<evidence type="ECO:0000313" key="4">
    <source>
        <dbReference type="EMBL" id="MFD1398037.1"/>
    </source>
</evidence>
<sequence length="153" mass="17227">MTDHAQLVTLDWLTTPTEQELDQLMTIWLAANEQAHAFVPASYWRTNEAEVRAALPEAQLLVARQASQIVGFAGVQDHYLAGLFITAAIRNQGVGHQLMTALKDRYATLTLSVYEQNSGAVRFYLREGFKVLQREEDEAVHQPALVMGWQQTE</sequence>
<dbReference type="Proteomes" id="UP001597199">
    <property type="component" value="Unassembled WGS sequence"/>
</dbReference>
<organism evidence="4 5">
    <name type="scientific">Lacticaseibacillus suilingensis</name>
    <dbReference type="NCBI Taxonomy" id="2799577"/>
    <lineage>
        <taxon>Bacteria</taxon>
        <taxon>Bacillati</taxon>
        <taxon>Bacillota</taxon>
        <taxon>Bacilli</taxon>
        <taxon>Lactobacillales</taxon>
        <taxon>Lactobacillaceae</taxon>
        <taxon>Lacticaseibacillus</taxon>
    </lineage>
</organism>
<accession>A0ABW4BE95</accession>
<reference evidence="5" key="1">
    <citation type="journal article" date="2019" name="Int. J. Syst. Evol. Microbiol.">
        <title>The Global Catalogue of Microorganisms (GCM) 10K type strain sequencing project: providing services to taxonomists for standard genome sequencing and annotation.</title>
        <authorList>
            <consortium name="The Broad Institute Genomics Platform"/>
            <consortium name="The Broad Institute Genome Sequencing Center for Infectious Disease"/>
            <person name="Wu L."/>
            <person name="Ma J."/>
        </authorList>
    </citation>
    <scope>NUCLEOTIDE SEQUENCE [LARGE SCALE GENOMIC DNA]</scope>
    <source>
        <strain evidence="5">CCM 9110</strain>
    </source>
</reference>
<name>A0ABW4BE95_9LACO</name>
<keyword evidence="1 4" id="KW-0808">Transferase</keyword>
<dbReference type="PANTHER" id="PTHR43800">
    <property type="entry name" value="PEPTIDYL-LYSINE N-ACETYLTRANSFERASE YJAB"/>
    <property type="match status" value="1"/>
</dbReference>
<dbReference type="EC" id="2.3.1.-" evidence="4"/>
<dbReference type="Gene3D" id="3.40.630.30">
    <property type="match status" value="1"/>
</dbReference>
<feature type="domain" description="N-acetyltransferase" evidence="3">
    <location>
        <begin position="11"/>
        <end position="152"/>
    </location>
</feature>
<gene>
    <name evidence="4" type="ORF">ACFQ41_01795</name>
</gene>
<dbReference type="Pfam" id="PF13673">
    <property type="entry name" value="Acetyltransf_10"/>
    <property type="match status" value="1"/>
</dbReference>
<evidence type="ECO:0000313" key="5">
    <source>
        <dbReference type="Proteomes" id="UP001597199"/>
    </source>
</evidence>
<comment type="caution">
    <text evidence="4">The sequence shown here is derived from an EMBL/GenBank/DDBJ whole genome shotgun (WGS) entry which is preliminary data.</text>
</comment>
<keyword evidence="2 4" id="KW-0012">Acyltransferase</keyword>
<dbReference type="CDD" id="cd04301">
    <property type="entry name" value="NAT_SF"/>
    <property type="match status" value="1"/>
</dbReference>
<dbReference type="PANTHER" id="PTHR43800:SF1">
    <property type="entry name" value="PEPTIDYL-LYSINE N-ACETYLTRANSFERASE YJAB"/>
    <property type="match status" value="1"/>
</dbReference>
<keyword evidence="5" id="KW-1185">Reference proteome</keyword>
<protein>
    <submittedName>
        <fullName evidence="4">GNAT family N-acetyltransferase</fullName>
        <ecNumber evidence="4">2.3.1.-</ecNumber>
    </submittedName>
</protein>
<dbReference type="GO" id="GO:0016746">
    <property type="term" value="F:acyltransferase activity"/>
    <property type="evidence" value="ECO:0007669"/>
    <property type="project" value="UniProtKB-KW"/>
</dbReference>
<proteinExistence type="predicted"/>
<evidence type="ECO:0000256" key="2">
    <source>
        <dbReference type="ARBA" id="ARBA00023315"/>
    </source>
</evidence>
<evidence type="ECO:0000256" key="1">
    <source>
        <dbReference type="ARBA" id="ARBA00022679"/>
    </source>
</evidence>